<evidence type="ECO:0000256" key="1">
    <source>
        <dbReference type="ARBA" id="ARBA00009737"/>
    </source>
</evidence>
<proteinExistence type="inferred from homology"/>
<evidence type="ECO:0000313" key="3">
    <source>
        <dbReference type="Proteomes" id="UP000813462"/>
    </source>
</evidence>
<comment type="caution">
    <text evidence="2">The sequence shown here is derived from an EMBL/GenBank/DDBJ whole genome shotgun (WGS) entry which is preliminary data.</text>
</comment>
<comment type="similarity">
    <text evidence="1">Belongs to the REF/SRPP family.</text>
</comment>
<reference evidence="2" key="1">
    <citation type="journal article" date="2021" name="Front. Plant Sci.">
        <title>Chromosome-Scale Genome Assembly for Chinese Sour Jujube and Insights Into Its Genome Evolution and Domestication Signature.</title>
        <authorList>
            <person name="Shen L.-Y."/>
            <person name="Luo H."/>
            <person name="Wang X.-L."/>
            <person name="Wang X.-M."/>
            <person name="Qiu X.-J."/>
            <person name="Liu H."/>
            <person name="Zhou S.-S."/>
            <person name="Jia K.-H."/>
            <person name="Nie S."/>
            <person name="Bao Y.-T."/>
            <person name="Zhang R.-G."/>
            <person name="Yun Q.-Z."/>
            <person name="Chai Y.-H."/>
            <person name="Lu J.-Y."/>
            <person name="Li Y."/>
            <person name="Zhao S.-W."/>
            <person name="Mao J.-F."/>
            <person name="Jia S.-G."/>
            <person name="Mao Y.-M."/>
        </authorList>
    </citation>
    <scope>NUCLEOTIDE SEQUENCE</scope>
    <source>
        <strain evidence="2">AT0</strain>
        <tissue evidence="2">Leaf</tissue>
    </source>
</reference>
<gene>
    <name evidence="2" type="ORF">FEM48_Zijuj08G0182800</name>
</gene>
<dbReference type="Pfam" id="PF05755">
    <property type="entry name" value="REF"/>
    <property type="match status" value="1"/>
</dbReference>
<dbReference type="PANTHER" id="PTHR33732:SF2">
    <property type="entry name" value="REF_SRPP-LIKE PROTEIN"/>
    <property type="match status" value="1"/>
</dbReference>
<protein>
    <submittedName>
        <fullName evidence="2">Uncharacterized protein</fullName>
    </submittedName>
</protein>
<organism evidence="2 3">
    <name type="scientific">Ziziphus jujuba var. spinosa</name>
    <dbReference type="NCBI Taxonomy" id="714518"/>
    <lineage>
        <taxon>Eukaryota</taxon>
        <taxon>Viridiplantae</taxon>
        <taxon>Streptophyta</taxon>
        <taxon>Embryophyta</taxon>
        <taxon>Tracheophyta</taxon>
        <taxon>Spermatophyta</taxon>
        <taxon>Magnoliopsida</taxon>
        <taxon>eudicotyledons</taxon>
        <taxon>Gunneridae</taxon>
        <taxon>Pentapetalae</taxon>
        <taxon>rosids</taxon>
        <taxon>fabids</taxon>
        <taxon>Rosales</taxon>
        <taxon>Rhamnaceae</taxon>
        <taxon>Paliureae</taxon>
        <taxon>Ziziphus</taxon>
    </lineage>
</organism>
<dbReference type="Proteomes" id="UP000813462">
    <property type="component" value="Unassembled WGS sequence"/>
</dbReference>
<accession>A0A978V0L9</accession>
<name>A0A978V0L9_ZIZJJ</name>
<evidence type="ECO:0000313" key="2">
    <source>
        <dbReference type="EMBL" id="KAH7520785.1"/>
    </source>
</evidence>
<dbReference type="AlphaFoldDB" id="A0A978V0L9"/>
<sequence length="70" mass="7758">MASKNKMDTKSKNQELKHLGFVRVTVIEALICMSNMYDYAKQNLGSLQSMVGTVEGAVTTDLSFVDKKVN</sequence>
<dbReference type="EMBL" id="JAEACU010000008">
    <property type="protein sequence ID" value="KAH7520785.1"/>
    <property type="molecule type" value="Genomic_DNA"/>
</dbReference>
<dbReference type="PANTHER" id="PTHR33732">
    <property type="entry name" value="REF/SRPP-LIKE PROTEIN OS05G0151300/LOC_OS05G05940"/>
    <property type="match status" value="1"/>
</dbReference>
<dbReference type="InterPro" id="IPR008802">
    <property type="entry name" value="REF"/>
</dbReference>